<sequence>MDCCVTGILTPSIRDKVCEDDKILMWIARSSVTAISFVSSSFDLPQNTIKKYWGQPIALYFKPALDHYLHIHNFHTIQILMSHLDPELLLKYLLFNVMPSLRKQNDLATPISSILASKEFYGGDDVRFLMILIYNALLERHFIASIENPEYQWLERQLIHCLILGDDTLKNIKIKIINYQTLPFHRDPQPNKNFDQALENVSCVKTIRNEKKYSLKPEYANIIQVFYFLNKFNKYLTIHKRIKKMYQMKKCKFQLPEIPELRDSFKGMNNFMFSNAYSNLLMTVLVRRYRNIFANFTNIVDNLVITSMSLCLMLKVSIAHNIPHELQKTIDLLFGIRDDLGGLNVMIFLVQWKHKVNNAIFISVVDYMIELSRIQSSFFSDLSDKTYHMTLKAKVCQELALKAFQK</sequence>
<organism evidence="1 2">
    <name type="scientific">Thelohanellus kitauei</name>
    <name type="common">Myxosporean</name>
    <dbReference type="NCBI Taxonomy" id="669202"/>
    <lineage>
        <taxon>Eukaryota</taxon>
        <taxon>Metazoa</taxon>
        <taxon>Cnidaria</taxon>
        <taxon>Myxozoa</taxon>
        <taxon>Myxosporea</taxon>
        <taxon>Bivalvulida</taxon>
        <taxon>Platysporina</taxon>
        <taxon>Myxobolidae</taxon>
        <taxon>Thelohanellus</taxon>
    </lineage>
</organism>
<dbReference type="AlphaFoldDB" id="A0A0C2MVD4"/>
<gene>
    <name evidence="1" type="ORF">RF11_08602</name>
</gene>
<reference evidence="1 2" key="1">
    <citation type="journal article" date="2014" name="Genome Biol. Evol.">
        <title>The genome of the myxosporean Thelohanellus kitauei shows adaptations to nutrient acquisition within its fish host.</title>
        <authorList>
            <person name="Yang Y."/>
            <person name="Xiong J."/>
            <person name="Zhou Z."/>
            <person name="Huo F."/>
            <person name="Miao W."/>
            <person name="Ran C."/>
            <person name="Liu Y."/>
            <person name="Zhang J."/>
            <person name="Feng J."/>
            <person name="Wang M."/>
            <person name="Wang M."/>
            <person name="Wang L."/>
            <person name="Yao B."/>
        </authorList>
    </citation>
    <scope>NUCLEOTIDE SEQUENCE [LARGE SCALE GENOMIC DNA]</scope>
    <source>
        <strain evidence="1">Wuqing</strain>
    </source>
</reference>
<accession>A0A0C2MVD4</accession>
<dbReference type="Proteomes" id="UP000031668">
    <property type="component" value="Unassembled WGS sequence"/>
</dbReference>
<evidence type="ECO:0000313" key="1">
    <source>
        <dbReference type="EMBL" id="KII71326.1"/>
    </source>
</evidence>
<dbReference type="EMBL" id="JWZT01001796">
    <property type="protein sequence ID" value="KII71326.1"/>
    <property type="molecule type" value="Genomic_DNA"/>
</dbReference>
<dbReference type="OrthoDB" id="26387at2759"/>
<comment type="caution">
    <text evidence="1">The sequence shown here is derived from an EMBL/GenBank/DDBJ whole genome shotgun (WGS) entry which is preliminary data.</text>
</comment>
<keyword evidence="2" id="KW-1185">Reference proteome</keyword>
<evidence type="ECO:0000313" key="2">
    <source>
        <dbReference type="Proteomes" id="UP000031668"/>
    </source>
</evidence>
<protein>
    <submittedName>
        <fullName evidence="1">Uncharacterized protein</fullName>
    </submittedName>
</protein>
<proteinExistence type="predicted"/>
<name>A0A0C2MVD4_THEKT</name>